<dbReference type="Proteomes" id="UP000001514">
    <property type="component" value="Unassembled WGS sequence"/>
</dbReference>
<keyword evidence="2" id="KW-1185">Reference proteome</keyword>
<proteinExistence type="predicted"/>
<dbReference type="InParanoid" id="D8S7M4"/>
<evidence type="ECO:0000313" key="1">
    <source>
        <dbReference type="EMBL" id="EFJ19635.1"/>
    </source>
</evidence>
<organism evidence="2">
    <name type="scientific">Selaginella moellendorffii</name>
    <name type="common">Spikemoss</name>
    <dbReference type="NCBI Taxonomy" id="88036"/>
    <lineage>
        <taxon>Eukaryota</taxon>
        <taxon>Viridiplantae</taxon>
        <taxon>Streptophyta</taxon>
        <taxon>Embryophyta</taxon>
        <taxon>Tracheophyta</taxon>
        <taxon>Lycopodiopsida</taxon>
        <taxon>Selaginellales</taxon>
        <taxon>Selaginellaceae</taxon>
        <taxon>Selaginella</taxon>
    </lineage>
</organism>
<gene>
    <name evidence="1" type="ORF">SELMODRAFT_419039</name>
</gene>
<dbReference type="KEGG" id="smo:SELMODRAFT_419039"/>
<name>D8S7M4_SELML</name>
<evidence type="ECO:0000313" key="2">
    <source>
        <dbReference type="Proteomes" id="UP000001514"/>
    </source>
</evidence>
<reference evidence="1 2" key="1">
    <citation type="journal article" date="2011" name="Science">
        <title>The Selaginella genome identifies genetic changes associated with the evolution of vascular plants.</title>
        <authorList>
            <person name="Banks J.A."/>
            <person name="Nishiyama T."/>
            <person name="Hasebe M."/>
            <person name="Bowman J.L."/>
            <person name="Gribskov M."/>
            <person name="dePamphilis C."/>
            <person name="Albert V.A."/>
            <person name="Aono N."/>
            <person name="Aoyama T."/>
            <person name="Ambrose B.A."/>
            <person name="Ashton N.W."/>
            <person name="Axtell M.J."/>
            <person name="Barker E."/>
            <person name="Barker M.S."/>
            <person name="Bennetzen J.L."/>
            <person name="Bonawitz N.D."/>
            <person name="Chapple C."/>
            <person name="Cheng C."/>
            <person name="Correa L.G."/>
            <person name="Dacre M."/>
            <person name="DeBarry J."/>
            <person name="Dreyer I."/>
            <person name="Elias M."/>
            <person name="Engstrom E.M."/>
            <person name="Estelle M."/>
            <person name="Feng L."/>
            <person name="Finet C."/>
            <person name="Floyd S.K."/>
            <person name="Frommer W.B."/>
            <person name="Fujita T."/>
            <person name="Gramzow L."/>
            <person name="Gutensohn M."/>
            <person name="Harholt J."/>
            <person name="Hattori M."/>
            <person name="Heyl A."/>
            <person name="Hirai T."/>
            <person name="Hiwatashi Y."/>
            <person name="Ishikawa M."/>
            <person name="Iwata M."/>
            <person name="Karol K.G."/>
            <person name="Koehler B."/>
            <person name="Kolukisaoglu U."/>
            <person name="Kubo M."/>
            <person name="Kurata T."/>
            <person name="Lalonde S."/>
            <person name="Li K."/>
            <person name="Li Y."/>
            <person name="Litt A."/>
            <person name="Lyons E."/>
            <person name="Manning G."/>
            <person name="Maruyama T."/>
            <person name="Michael T.P."/>
            <person name="Mikami K."/>
            <person name="Miyazaki S."/>
            <person name="Morinaga S."/>
            <person name="Murata T."/>
            <person name="Mueller-Roeber B."/>
            <person name="Nelson D.R."/>
            <person name="Obara M."/>
            <person name="Oguri Y."/>
            <person name="Olmstead R.G."/>
            <person name="Onodera N."/>
            <person name="Petersen B.L."/>
            <person name="Pils B."/>
            <person name="Prigge M."/>
            <person name="Rensing S.A."/>
            <person name="Riano-Pachon D.M."/>
            <person name="Roberts A.W."/>
            <person name="Sato Y."/>
            <person name="Scheller H.V."/>
            <person name="Schulz B."/>
            <person name="Schulz C."/>
            <person name="Shakirov E.V."/>
            <person name="Shibagaki N."/>
            <person name="Shinohara N."/>
            <person name="Shippen D.E."/>
            <person name="Soerensen I."/>
            <person name="Sotooka R."/>
            <person name="Sugimoto N."/>
            <person name="Sugita M."/>
            <person name="Sumikawa N."/>
            <person name="Tanurdzic M."/>
            <person name="Theissen G."/>
            <person name="Ulvskov P."/>
            <person name="Wakazuki S."/>
            <person name="Weng J.K."/>
            <person name="Willats W.W."/>
            <person name="Wipf D."/>
            <person name="Wolf P.G."/>
            <person name="Yang L."/>
            <person name="Zimmer A.D."/>
            <person name="Zhu Q."/>
            <person name="Mitros T."/>
            <person name="Hellsten U."/>
            <person name="Loque D."/>
            <person name="Otillar R."/>
            <person name="Salamov A."/>
            <person name="Schmutz J."/>
            <person name="Shapiro H."/>
            <person name="Lindquist E."/>
            <person name="Lucas S."/>
            <person name="Rokhsar D."/>
            <person name="Grigoriev I.V."/>
        </authorList>
    </citation>
    <scope>NUCLEOTIDE SEQUENCE [LARGE SCALE GENOMIC DNA]</scope>
</reference>
<sequence>MANLDPTGVLGALVSEAVKEVIGLAKSAIHCKEKCSELEVSLTKASGLLGEMKKYSAAEGSLSSSQLDSWLKALQAKDKTCYHLCSKAIHGHLVAAPLHLGVEILKNIDTLKKQKEVPSNVVPKEEQHVVPLDDHIFGMEEMLERVVSDLLGSPVSSKWVGVHGAGGGEKAA</sequence>
<dbReference type="HOGENOM" id="CLU_1557892_0_0_1"/>
<protein>
    <submittedName>
        <fullName evidence="1">Uncharacterized protein</fullName>
    </submittedName>
</protein>
<dbReference type="EMBL" id="GL377605">
    <property type="protein sequence ID" value="EFJ19635.1"/>
    <property type="molecule type" value="Genomic_DNA"/>
</dbReference>
<accession>D8S7M4</accession>
<dbReference type="AlphaFoldDB" id="D8S7M4"/>
<dbReference type="Gramene" id="EFJ19635">
    <property type="protein sequence ID" value="EFJ19635"/>
    <property type="gene ID" value="SELMODRAFT_419039"/>
</dbReference>